<dbReference type="CDD" id="cd02138">
    <property type="entry name" value="TdsD-like"/>
    <property type="match status" value="1"/>
</dbReference>
<feature type="domain" description="Nitroreductase" evidence="3">
    <location>
        <begin position="75"/>
        <end position="163"/>
    </location>
</feature>
<dbReference type="Pfam" id="PF00881">
    <property type="entry name" value="Nitroreductase"/>
    <property type="match status" value="2"/>
</dbReference>
<dbReference type="GO" id="GO:0016491">
    <property type="term" value="F:oxidoreductase activity"/>
    <property type="evidence" value="ECO:0007669"/>
    <property type="project" value="UniProtKB-KW"/>
</dbReference>
<dbReference type="OrthoDB" id="9802510at2"/>
<evidence type="ECO:0000256" key="2">
    <source>
        <dbReference type="ARBA" id="ARBA00023002"/>
    </source>
</evidence>
<feature type="domain" description="Nitroreductase" evidence="3">
    <location>
        <begin position="19"/>
        <end position="61"/>
    </location>
</feature>
<keyword evidence="5" id="KW-1185">Reference proteome</keyword>
<dbReference type="PANTHER" id="PTHR43673">
    <property type="entry name" value="NAD(P)H NITROREDUCTASE YDGI-RELATED"/>
    <property type="match status" value="1"/>
</dbReference>
<sequence>MTVITSPRPLEHEVAPLFANRWSPRAFTDEPISDADLFAAFEAARWAPSARNVQPWRFVYARKGTPAFDKFIGVLWERNQTWARNAAALVFILSKKTFEVEGEEKPLRSHSFDAGAAWVSFALQASLKGWSTHALGGLDYDKAREVLGVPDDFELEIGIAIGRRGDKAQLPESLKAQEAPKSRLPLTELVSEGRFSGK</sequence>
<dbReference type="Proteomes" id="UP000239089">
    <property type="component" value="Unassembled WGS sequence"/>
</dbReference>
<dbReference type="SUPFAM" id="SSF55469">
    <property type="entry name" value="FMN-dependent nitroreductase-like"/>
    <property type="match status" value="1"/>
</dbReference>
<dbReference type="Gene3D" id="3.40.109.10">
    <property type="entry name" value="NADH Oxidase"/>
    <property type="match status" value="1"/>
</dbReference>
<dbReference type="RefSeq" id="WP_104510829.1">
    <property type="nucleotide sequence ID" value="NZ_JACIGC010000017.1"/>
</dbReference>
<name>A0A2S6MU23_9HYPH</name>
<dbReference type="PANTHER" id="PTHR43673:SF10">
    <property type="entry name" value="NADH DEHYDROGENASE_NAD(P)H NITROREDUCTASE XCC3605-RELATED"/>
    <property type="match status" value="1"/>
</dbReference>
<accession>A0A2S6MU23</accession>
<keyword evidence="2" id="KW-0560">Oxidoreductase</keyword>
<proteinExistence type="inferred from homology"/>
<dbReference type="InterPro" id="IPR000415">
    <property type="entry name" value="Nitroreductase-like"/>
</dbReference>
<evidence type="ECO:0000313" key="4">
    <source>
        <dbReference type="EMBL" id="PPQ25857.1"/>
    </source>
</evidence>
<comment type="similarity">
    <text evidence="1">Belongs to the nitroreductase family.</text>
</comment>
<organism evidence="4 5">
    <name type="scientific">Rhodoblastus sphagnicola</name>
    <dbReference type="NCBI Taxonomy" id="333368"/>
    <lineage>
        <taxon>Bacteria</taxon>
        <taxon>Pseudomonadati</taxon>
        <taxon>Pseudomonadota</taxon>
        <taxon>Alphaproteobacteria</taxon>
        <taxon>Hyphomicrobiales</taxon>
        <taxon>Rhodoblastaceae</taxon>
        <taxon>Rhodoblastus</taxon>
    </lineage>
</organism>
<dbReference type="AlphaFoldDB" id="A0A2S6MU23"/>
<evidence type="ECO:0000259" key="3">
    <source>
        <dbReference type="Pfam" id="PF00881"/>
    </source>
</evidence>
<dbReference type="InterPro" id="IPR029479">
    <property type="entry name" value="Nitroreductase"/>
</dbReference>
<dbReference type="EMBL" id="NHSJ01000140">
    <property type="protein sequence ID" value="PPQ25857.1"/>
    <property type="molecule type" value="Genomic_DNA"/>
</dbReference>
<reference evidence="4 5" key="1">
    <citation type="journal article" date="2018" name="Arch. Microbiol.">
        <title>New insights into the metabolic potential of the phototrophic purple bacterium Rhodopila globiformis DSM 161(T) from its draft genome sequence and evidence for a vanadium-dependent nitrogenase.</title>
        <authorList>
            <person name="Imhoff J.F."/>
            <person name="Rahn T."/>
            <person name="Kunzel S."/>
            <person name="Neulinger S.C."/>
        </authorList>
    </citation>
    <scope>NUCLEOTIDE SEQUENCE [LARGE SCALE GENOMIC DNA]</scope>
    <source>
        <strain evidence="4 5">DSM 16996</strain>
    </source>
</reference>
<evidence type="ECO:0000313" key="5">
    <source>
        <dbReference type="Proteomes" id="UP000239089"/>
    </source>
</evidence>
<protein>
    <submittedName>
        <fullName evidence="4">Nitroreductase</fullName>
    </submittedName>
</protein>
<comment type="caution">
    <text evidence="4">The sequence shown here is derived from an EMBL/GenBank/DDBJ whole genome shotgun (WGS) entry which is preliminary data.</text>
</comment>
<gene>
    <name evidence="4" type="ORF">CCR94_24125</name>
</gene>
<evidence type="ECO:0000256" key="1">
    <source>
        <dbReference type="ARBA" id="ARBA00007118"/>
    </source>
</evidence>